<dbReference type="Proteomes" id="UP000024559">
    <property type="component" value="Chromosome"/>
</dbReference>
<dbReference type="GO" id="GO:0003677">
    <property type="term" value="F:DNA binding"/>
    <property type="evidence" value="ECO:0007669"/>
    <property type="project" value="UniProtKB-KW"/>
</dbReference>
<protein>
    <submittedName>
        <fullName evidence="1">DNA-binding protein</fullName>
    </submittedName>
</protein>
<dbReference type="Pfam" id="PF07751">
    <property type="entry name" value="Abi_2"/>
    <property type="match status" value="1"/>
</dbReference>
<sequence>MQRRKKLTNKELINHLEEVGVTFNNISTGNAINFLDQNNYYYKITSFRKNFKKKKGKYQNLDFDNLKDLASLDFQLRNILLSISINVEHFIKTELTRLINNDESEDGYSIIIDFGNSQYSSYYDITKKKFKKSRYQADMYKKRKHDYPYWALFEHMDFGCLMKFVEFYYEKYKPKSLKKAYELGENARHIRNACAHNSVFILNIFNDDNKLENVHPSVSSLAKKAGVLKYKNYKKVNDIISLFALSKAYCSPDVRRYQKEALDKFMLRCIRKSEDYSKNVILTKMYIIFQKIVDNV</sequence>
<organism evidence="1 2">
    <name type="scientific">Streptococcus thermophilus M17PTZA496</name>
    <dbReference type="NCBI Taxonomy" id="1433289"/>
    <lineage>
        <taxon>Bacteria</taxon>
        <taxon>Bacillati</taxon>
        <taxon>Bacillota</taxon>
        <taxon>Bacilli</taxon>
        <taxon>Lactobacillales</taxon>
        <taxon>Streptococcaceae</taxon>
        <taxon>Streptococcus</taxon>
    </lineage>
</organism>
<dbReference type="PATRIC" id="fig|1433289.7.peg.965"/>
<reference evidence="2" key="1">
    <citation type="submission" date="2013-12" db="EMBL/GenBank/DDBJ databases">
        <title>Genome sequences of Streptococcus thermophilus strains MTH17CL396 and M17PTZA496 isolated from Fontina cheese in Valle d'Aosta region (Italy).</title>
        <authorList>
            <person name="Treu L."/>
            <person name="Giacomini A."/>
            <person name="Corich V."/>
            <person name="Vendramin V."/>
            <person name="Bovo B."/>
        </authorList>
    </citation>
    <scope>NUCLEOTIDE SEQUENCE [LARGE SCALE GENOMIC DNA]</scope>
    <source>
        <strain evidence="2">M17PTZA496</strain>
    </source>
</reference>
<proteinExistence type="predicted"/>
<comment type="caution">
    <text evidence="1">The sequence shown here is derived from an EMBL/GenBank/DDBJ whole genome shotgun (WGS) entry which is preliminary data.</text>
</comment>
<accession>A0A0E2Q1M1</accession>
<name>A0A0E2Q1M1_STRTR</name>
<dbReference type="EMBL" id="AZJT01000036">
    <property type="protein sequence ID" value="ETW90201.1"/>
    <property type="molecule type" value="Genomic_DNA"/>
</dbReference>
<evidence type="ECO:0000313" key="1">
    <source>
        <dbReference type="EMBL" id="ETW90201.1"/>
    </source>
</evidence>
<dbReference type="HOGENOM" id="CLU_064892_0_0_9"/>
<gene>
    <name evidence="1" type="ORF">X841_04795</name>
</gene>
<keyword evidence="1" id="KW-0238">DNA-binding</keyword>
<dbReference type="AlphaFoldDB" id="A0A0E2Q1M1"/>
<evidence type="ECO:0000313" key="2">
    <source>
        <dbReference type="Proteomes" id="UP000024559"/>
    </source>
</evidence>
<dbReference type="InterPro" id="IPR011664">
    <property type="entry name" value="Abi_system_AbiD/AbiF-like"/>
</dbReference>
<dbReference type="RefSeq" id="WP_084828733.1">
    <property type="nucleotide sequence ID" value="NZ_CM002372.1"/>
</dbReference>